<dbReference type="Pfam" id="PF01607">
    <property type="entry name" value="CBM_14"/>
    <property type="match status" value="1"/>
</dbReference>
<dbReference type="InterPro" id="IPR002557">
    <property type="entry name" value="Chitin-bd_dom"/>
</dbReference>
<dbReference type="EMBL" id="RIAR02000001">
    <property type="protein sequence ID" value="NSL88674.1"/>
    <property type="molecule type" value="Genomic_DNA"/>
</dbReference>
<dbReference type="AlphaFoldDB" id="A0A3S1CTJ2"/>
<gene>
    <name evidence="1" type="ORF">ECE50_017670</name>
</gene>
<keyword evidence="2" id="KW-1185">Reference proteome</keyword>
<dbReference type="SUPFAM" id="SSF57625">
    <property type="entry name" value="Invertebrate chitin-binding proteins"/>
    <property type="match status" value="1"/>
</dbReference>
<evidence type="ECO:0000313" key="1">
    <source>
        <dbReference type="EMBL" id="NSL88674.1"/>
    </source>
</evidence>
<proteinExistence type="predicted"/>
<dbReference type="Proteomes" id="UP000281028">
    <property type="component" value="Unassembled WGS sequence"/>
</dbReference>
<organism evidence="1 2">
    <name type="scientific">Chitinophaga solisilvae</name>
    <dbReference type="NCBI Taxonomy" id="1233460"/>
    <lineage>
        <taxon>Bacteria</taxon>
        <taxon>Pseudomonadati</taxon>
        <taxon>Bacteroidota</taxon>
        <taxon>Chitinophagia</taxon>
        <taxon>Chitinophagales</taxon>
        <taxon>Chitinophagaceae</taxon>
        <taxon>Chitinophaga</taxon>
    </lineage>
</organism>
<protein>
    <submittedName>
        <fullName evidence="1">Uncharacterized protein</fullName>
    </submittedName>
</protein>
<dbReference type="RefSeq" id="WP_127036883.1">
    <property type="nucleotide sequence ID" value="NZ_JAABOK010000002.1"/>
</dbReference>
<dbReference type="GO" id="GO:0005576">
    <property type="term" value="C:extracellular region"/>
    <property type="evidence" value="ECO:0007669"/>
    <property type="project" value="InterPro"/>
</dbReference>
<evidence type="ECO:0000313" key="2">
    <source>
        <dbReference type="Proteomes" id="UP000281028"/>
    </source>
</evidence>
<sequence length="85" mass="9587">MKKLIFVGALLCASVAGICQPFWNCTNPGQLLPDGWDCRVYYECDQALNPVKHYCSAGLYWNCVEQTCDVREKVNSACPCTMVRF</sequence>
<name>A0A3S1CTJ2_9BACT</name>
<comment type="caution">
    <text evidence="1">The sequence shown here is derived from an EMBL/GenBank/DDBJ whole genome shotgun (WGS) entry which is preliminary data.</text>
</comment>
<reference evidence="1" key="1">
    <citation type="submission" date="2020-05" db="EMBL/GenBank/DDBJ databases">
        <title>Chitinophaga laudate sp. nov., isolated from a tropical peat swamp.</title>
        <authorList>
            <person name="Goh C.B.S."/>
            <person name="Lee M.S."/>
            <person name="Parimannan S."/>
            <person name="Pasbakhsh P."/>
            <person name="Yule C.M."/>
            <person name="Rajandas H."/>
            <person name="Loke S."/>
            <person name="Croft L."/>
            <person name="Tan J.B.L."/>
        </authorList>
    </citation>
    <scope>NUCLEOTIDE SEQUENCE</scope>
    <source>
        <strain evidence="1">Mgbs1</strain>
    </source>
</reference>
<dbReference type="PROSITE" id="PS50940">
    <property type="entry name" value="CHIT_BIND_II"/>
    <property type="match status" value="1"/>
</dbReference>
<accession>A0A3S1CTJ2</accession>
<dbReference type="OrthoDB" id="4304345at2"/>
<dbReference type="InterPro" id="IPR036508">
    <property type="entry name" value="Chitin-bd_dom_sf"/>
</dbReference>
<dbReference type="GO" id="GO:0008061">
    <property type="term" value="F:chitin binding"/>
    <property type="evidence" value="ECO:0007669"/>
    <property type="project" value="InterPro"/>
</dbReference>
<dbReference type="Gene3D" id="2.170.140.10">
    <property type="entry name" value="Chitin binding domain"/>
    <property type="match status" value="1"/>
</dbReference>